<evidence type="ECO:0000259" key="6">
    <source>
        <dbReference type="Pfam" id="PF01509"/>
    </source>
</evidence>
<dbReference type="NCBIfam" id="TIGR00431">
    <property type="entry name" value="TruB"/>
    <property type="match status" value="1"/>
</dbReference>
<dbReference type="RefSeq" id="WP_160332258.1">
    <property type="nucleotide sequence ID" value="NZ_WSRS01000010.1"/>
</dbReference>
<sequence length="292" mass="32601">MEGIIAVNKAAGMTSHDVVGRLRRLLKTKKVGHGGTLDPQVTGVLPIAVGKATRLIEYMQDGGKVYEGEITLGYATTTEDAWGERIAESEVPRDLTPEVVDQLMASFQGEIQQIPPMYSAVKVNGRKLYEYARAGEEVQRPVRQVTIQEFSRQSEFRWEDGLLRFDFRVVCSKGTYVRTLAVDLGQKLGLASHMSRLVRTQSAGLSLAEAYSLEELEKLVAEGQESFCLPLEFGISSLPSYDLSSAEAEELRYGRWIQATNSEERVAALYQEQLYAVLERKGDLWKPSKVFV</sequence>
<evidence type="ECO:0000313" key="8">
    <source>
        <dbReference type="EMBL" id="MVX58433.1"/>
    </source>
</evidence>
<dbReference type="GO" id="GO:0003723">
    <property type="term" value="F:RNA binding"/>
    <property type="evidence" value="ECO:0007669"/>
    <property type="project" value="InterPro"/>
</dbReference>
<dbReference type="FunFam" id="3.30.2350.10:FF:000011">
    <property type="entry name" value="tRNA pseudouridine synthase B"/>
    <property type="match status" value="1"/>
</dbReference>
<feature type="domain" description="tRNA pseudouridylate synthase B C-terminal" evidence="7">
    <location>
        <begin position="178"/>
        <end position="222"/>
    </location>
</feature>
<reference evidence="8 9" key="1">
    <citation type="submission" date="2019-12" db="EMBL/GenBank/DDBJ databases">
        <title>Microbes associate with the intestines of laboratory mice.</title>
        <authorList>
            <person name="Navarre W."/>
            <person name="Wong E."/>
        </authorList>
    </citation>
    <scope>NUCLEOTIDE SEQUENCE [LARGE SCALE GENOMIC DNA]</scope>
    <source>
        <strain evidence="8 9">NM51_B2-22</strain>
    </source>
</reference>
<evidence type="ECO:0000256" key="4">
    <source>
        <dbReference type="ARBA" id="ARBA00023235"/>
    </source>
</evidence>
<dbReference type="SUPFAM" id="SSF55120">
    <property type="entry name" value="Pseudouridine synthase"/>
    <property type="match status" value="1"/>
</dbReference>
<dbReference type="InterPro" id="IPR036974">
    <property type="entry name" value="PUA_sf"/>
</dbReference>
<dbReference type="HAMAP" id="MF_01080">
    <property type="entry name" value="TruB_bact"/>
    <property type="match status" value="1"/>
</dbReference>
<dbReference type="AlphaFoldDB" id="A0A7X3KCB5"/>
<dbReference type="PANTHER" id="PTHR13767:SF2">
    <property type="entry name" value="PSEUDOURIDYLATE SYNTHASE TRUB1"/>
    <property type="match status" value="1"/>
</dbReference>
<dbReference type="Proteomes" id="UP000461595">
    <property type="component" value="Unassembled WGS sequence"/>
</dbReference>
<dbReference type="GO" id="GO:0160148">
    <property type="term" value="F:tRNA pseudouridine(55) synthase activity"/>
    <property type="evidence" value="ECO:0007669"/>
    <property type="project" value="UniProtKB-EC"/>
</dbReference>
<dbReference type="GO" id="GO:0031119">
    <property type="term" value="P:tRNA pseudouridine synthesis"/>
    <property type="evidence" value="ECO:0007669"/>
    <property type="project" value="UniProtKB-UniRule"/>
</dbReference>
<dbReference type="Pfam" id="PF01509">
    <property type="entry name" value="TruB_N"/>
    <property type="match status" value="1"/>
</dbReference>
<evidence type="ECO:0000256" key="3">
    <source>
        <dbReference type="ARBA" id="ARBA00022694"/>
    </source>
</evidence>
<dbReference type="Pfam" id="PF16198">
    <property type="entry name" value="TruB_C_2"/>
    <property type="match status" value="1"/>
</dbReference>
<dbReference type="EC" id="5.4.99.25" evidence="5"/>
<dbReference type="EMBL" id="WSRS01000010">
    <property type="protein sequence ID" value="MVX58433.1"/>
    <property type="molecule type" value="Genomic_DNA"/>
</dbReference>
<evidence type="ECO:0000256" key="2">
    <source>
        <dbReference type="ARBA" id="ARBA00005642"/>
    </source>
</evidence>
<dbReference type="InterPro" id="IPR020103">
    <property type="entry name" value="PsdUridine_synth_cat_dom_sf"/>
</dbReference>
<dbReference type="OrthoDB" id="9802309at2"/>
<organism evidence="8 9">
    <name type="scientific">Streptococcus danieliae</name>
    <dbReference type="NCBI Taxonomy" id="747656"/>
    <lineage>
        <taxon>Bacteria</taxon>
        <taxon>Bacillati</taxon>
        <taxon>Bacillota</taxon>
        <taxon>Bacilli</taxon>
        <taxon>Lactobacillales</taxon>
        <taxon>Streptococcaceae</taxon>
        <taxon>Streptococcus</taxon>
    </lineage>
</organism>
<protein>
    <recommendedName>
        <fullName evidence="5">tRNA pseudouridine synthase B</fullName>
        <ecNumber evidence="5">5.4.99.25</ecNumber>
    </recommendedName>
    <alternativeName>
        <fullName evidence="5">tRNA pseudouridine(55) synthase</fullName>
        <shortName evidence="5">Psi55 synthase</shortName>
    </alternativeName>
    <alternativeName>
        <fullName evidence="5">tRNA pseudouridylate synthase</fullName>
    </alternativeName>
    <alternativeName>
        <fullName evidence="5">tRNA-uridine isomerase</fullName>
    </alternativeName>
</protein>
<keyword evidence="3 5" id="KW-0819">tRNA processing</keyword>
<feature type="domain" description="Pseudouridine synthase II N-terminal" evidence="6">
    <location>
        <begin position="23"/>
        <end position="177"/>
    </location>
</feature>
<evidence type="ECO:0000256" key="5">
    <source>
        <dbReference type="HAMAP-Rule" id="MF_01080"/>
    </source>
</evidence>
<comment type="catalytic activity">
    <reaction evidence="1 5">
        <text>uridine(55) in tRNA = pseudouridine(55) in tRNA</text>
        <dbReference type="Rhea" id="RHEA:42532"/>
        <dbReference type="Rhea" id="RHEA-COMP:10101"/>
        <dbReference type="Rhea" id="RHEA-COMP:10102"/>
        <dbReference type="ChEBI" id="CHEBI:65314"/>
        <dbReference type="ChEBI" id="CHEBI:65315"/>
        <dbReference type="EC" id="5.4.99.25"/>
    </reaction>
</comment>
<dbReference type="CDD" id="cd02573">
    <property type="entry name" value="PseudoU_synth_EcTruB"/>
    <property type="match status" value="1"/>
</dbReference>
<evidence type="ECO:0000313" key="9">
    <source>
        <dbReference type="Proteomes" id="UP000461595"/>
    </source>
</evidence>
<keyword evidence="4 5" id="KW-0413">Isomerase</keyword>
<feature type="active site" description="Nucleophile" evidence="5">
    <location>
        <position position="38"/>
    </location>
</feature>
<comment type="similarity">
    <text evidence="2 5">Belongs to the pseudouridine synthase TruB family. Type 1 subfamily.</text>
</comment>
<evidence type="ECO:0000256" key="1">
    <source>
        <dbReference type="ARBA" id="ARBA00000385"/>
    </source>
</evidence>
<name>A0A7X3KCB5_9STRE</name>
<gene>
    <name evidence="5 8" type="primary">truB</name>
    <name evidence="8" type="ORF">E5983_02045</name>
</gene>
<dbReference type="InterPro" id="IPR002501">
    <property type="entry name" value="PsdUridine_synth_N"/>
</dbReference>
<dbReference type="GO" id="GO:1990481">
    <property type="term" value="P:mRNA pseudouridine synthesis"/>
    <property type="evidence" value="ECO:0007669"/>
    <property type="project" value="TreeGrafter"/>
</dbReference>
<dbReference type="Gene3D" id="3.30.2350.10">
    <property type="entry name" value="Pseudouridine synthase"/>
    <property type="match status" value="1"/>
</dbReference>
<evidence type="ECO:0000259" key="7">
    <source>
        <dbReference type="Pfam" id="PF16198"/>
    </source>
</evidence>
<dbReference type="Gene3D" id="2.30.130.10">
    <property type="entry name" value="PUA domain"/>
    <property type="match status" value="1"/>
</dbReference>
<dbReference type="InterPro" id="IPR014780">
    <property type="entry name" value="tRNA_psdUridine_synth_TruB"/>
</dbReference>
<proteinExistence type="inferred from homology"/>
<comment type="function">
    <text evidence="5">Responsible for synthesis of pseudouridine from uracil-55 in the psi GC loop of transfer RNAs.</text>
</comment>
<accession>A0A7X3KCB5</accession>
<dbReference type="PANTHER" id="PTHR13767">
    <property type="entry name" value="TRNA-PSEUDOURIDINE SYNTHASE"/>
    <property type="match status" value="1"/>
</dbReference>
<dbReference type="InterPro" id="IPR032819">
    <property type="entry name" value="TruB_C"/>
</dbReference>
<comment type="caution">
    <text evidence="8">The sequence shown here is derived from an EMBL/GenBank/DDBJ whole genome shotgun (WGS) entry which is preliminary data.</text>
</comment>